<reference evidence="3 4" key="1">
    <citation type="journal article" date="2015" name="Nature">
        <title>rRNA introns, odd ribosomes, and small enigmatic genomes across a large radiation of phyla.</title>
        <authorList>
            <person name="Brown C.T."/>
            <person name="Hug L.A."/>
            <person name="Thomas B.C."/>
            <person name="Sharon I."/>
            <person name="Castelle C.J."/>
            <person name="Singh A."/>
            <person name="Wilkins M.J."/>
            <person name="Williams K.H."/>
            <person name="Banfield J.F."/>
        </authorList>
    </citation>
    <scope>NUCLEOTIDE SEQUENCE [LARGE SCALE GENOMIC DNA]</scope>
</reference>
<dbReference type="PANTHER" id="PTHR34136:SF1">
    <property type="entry name" value="UDP-N-ACETYL-D-MANNOSAMINURONIC ACID TRANSFERASE"/>
    <property type="match status" value="1"/>
</dbReference>
<protein>
    <submittedName>
        <fullName evidence="3">Teichoic acid biosynthesis protein</fullName>
    </submittedName>
</protein>
<evidence type="ECO:0000313" key="3">
    <source>
        <dbReference type="EMBL" id="KKS16742.1"/>
    </source>
</evidence>
<proteinExistence type="predicted"/>
<dbReference type="CDD" id="cd06533">
    <property type="entry name" value="Glyco_transf_WecG_TagA"/>
    <property type="match status" value="1"/>
</dbReference>
<sequence>MKETYILGVKVNTGLTMSGVINHIDGMLSDGGFHYISTTNPEFIMDAQKDREFMSIINESDLSVPDGSGVLYAEYYLEKAAGLKRDTLLPLRAFVLGLQTGFDPRVVRQFPPKITGVDLVYKICEYAEMNNKSIFLLGGRKKDSYGRFIQDGDDIATLTADALKILYPRLRVIGSTSSYSCEDEDDADTVRYIKGCMVEHSVSYIDFLLVAYGHVRQEKWIDRNGYKIPAKVSVGVGGTFDYVCSNKKRSANVFIKVNIEWLYKLITQPWRIKRIYKAFPAYPLKVFITSIRTS</sequence>
<organism evidence="3 4">
    <name type="scientific">candidate division WWE3 bacterium GW2011_GWB1_41_6</name>
    <dbReference type="NCBI Taxonomy" id="1619112"/>
    <lineage>
        <taxon>Bacteria</taxon>
        <taxon>Katanobacteria</taxon>
    </lineage>
</organism>
<comment type="caution">
    <text evidence="3">The sequence shown here is derived from an EMBL/GenBank/DDBJ whole genome shotgun (WGS) entry which is preliminary data.</text>
</comment>
<dbReference type="GO" id="GO:0016758">
    <property type="term" value="F:hexosyltransferase activity"/>
    <property type="evidence" value="ECO:0007669"/>
    <property type="project" value="TreeGrafter"/>
</dbReference>
<dbReference type="PANTHER" id="PTHR34136">
    <property type="match status" value="1"/>
</dbReference>
<evidence type="ECO:0000256" key="2">
    <source>
        <dbReference type="ARBA" id="ARBA00022679"/>
    </source>
</evidence>
<dbReference type="Pfam" id="PF03808">
    <property type="entry name" value="Glyco_tran_WecG"/>
    <property type="match status" value="1"/>
</dbReference>
<dbReference type="Proteomes" id="UP000034163">
    <property type="component" value="Unassembled WGS sequence"/>
</dbReference>
<keyword evidence="2" id="KW-0808">Transferase</keyword>
<dbReference type="InterPro" id="IPR004629">
    <property type="entry name" value="WecG_TagA_CpsF"/>
</dbReference>
<dbReference type="AlphaFoldDB" id="A0A0G0WX78"/>
<evidence type="ECO:0000256" key="1">
    <source>
        <dbReference type="ARBA" id="ARBA00022676"/>
    </source>
</evidence>
<dbReference type="EMBL" id="LCBS01000013">
    <property type="protein sequence ID" value="KKS16742.1"/>
    <property type="molecule type" value="Genomic_DNA"/>
</dbReference>
<name>A0A0G0WX78_UNCKA</name>
<gene>
    <name evidence="3" type="ORF">UU72_C0013G0005</name>
</gene>
<keyword evidence="1" id="KW-0328">Glycosyltransferase</keyword>
<dbReference type="NCBIfam" id="TIGR00696">
    <property type="entry name" value="wecG_tagA_cpsF"/>
    <property type="match status" value="1"/>
</dbReference>
<accession>A0A0G0WX78</accession>
<evidence type="ECO:0000313" key="4">
    <source>
        <dbReference type="Proteomes" id="UP000034163"/>
    </source>
</evidence>